<evidence type="ECO:0000313" key="4">
    <source>
        <dbReference type="Proteomes" id="UP001142489"/>
    </source>
</evidence>
<evidence type="ECO:0000256" key="1">
    <source>
        <dbReference type="SAM" id="MobiDB-lite"/>
    </source>
</evidence>
<keyword evidence="4" id="KW-1185">Reference proteome</keyword>
<dbReference type="InterPro" id="IPR036047">
    <property type="entry name" value="F-box-like_dom_sf"/>
</dbReference>
<proteinExistence type="predicted"/>
<dbReference type="PANTHER" id="PTHR16008">
    <property type="entry name" value="F-BOX ONLY PROTEIN 4"/>
    <property type="match status" value="1"/>
</dbReference>
<dbReference type="Pfam" id="PF12937">
    <property type="entry name" value="F-box-like"/>
    <property type="match status" value="1"/>
</dbReference>
<feature type="domain" description="F-box" evidence="2">
    <location>
        <begin position="124"/>
        <end position="170"/>
    </location>
</feature>
<organism evidence="3 4">
    <name type="scientific">Phrynocephalus forsythii</name>
    <dbReference type="NCBI Taxonomy" id="171643"/>
    <lineage>
        <taxon>Eukaryota</taxon>
        <taxon>Metazoa</taxon>
        <taxon>Chordata</taxon>
        <taxon>Craniata</taxon>
        <taxon>Vertebrata</taxon>
        <taxon>Euteleostomi</taxon>
        <taxon>Lepidosauria</taxon>
        <taxon>Squamata</taxon>
        <taxon>Bifurcata</taxon>
        <taxon>Unidentata</taxon>
        <taxon>Episquamata</taxon>
        <taxon>Toxicofera</taxon>
        <taxon>Iguania</taxon>
        <taxon>Acrodonta</taxon>
        <taxon>Agamidae</taxon>
        <taxon>Agaminae</taxon>
        <taxon>Phrynocephalus</taxon>
    </lineage>
</organism>
<comment type="caution">
    <text evidence="3">The sequence shown here is derived from an EMBL/GenBank/DDBJ whole genome shotgun (WGS) entry which is preliminary data.</text>
</comment>
<dbReference type="AlphaFoldDB" id="A0A9Q0Y1I0"/>
<dbReference type="SMART" id="SM00256">
    <property type="entry name" value="FBOX"/>
    <property type="match status" value="1"/>
</dbReference>
<dbReference type="Gene3D" id="1.20.1280.50">
    <property type="match status" value="1"/>
</dbReference>
<dbReference type="GO" id="GO:0019005">
    <property type="term" value="C:SCF ubiquitin ligase complex"/>
    <property type="evidence" value="ECO:0007669"/>
    <property type="project" value="TreeGrafter"/>
</dbReference>
<dbReference type="OrthoDB" id="3219396at2759"/>
<protein>
    <recommendedName>
        <fullName evidence="2">F-box domain-containing protein</fullName>
    </recommendedName>
</protein>
<dbReference type="PROSITE" id="PS50181">
    <property type="entry name" value="FBOX"/>
    <property type="match status" value="1"/>
</dbReference>
<dbReference type="InterPro" id="IPR039588">
    <property type="entry name" value="FBXO4"/>
</dbReference>
<dbReference type="GO" id="GO:0000209">
    <property type="term" value="P:protein polyubiquitination"/>
    <property type="evidence" value="ECO:0007669"/>
    <property type="project" value="TreeGrafter"/>
</dbReference>
<reference evidence="3" key="1">
    <citation type="journal article" date="2023" name="DNA Res.">
        <title>Chromosome-level genome assembly of Phrynocephalus forsythii using third-generation DNA sequencing and Hi-C analysis.</title>
        <authorList>
            <person name="Qi Y."/>
            <person name="Zhao W."/>
            <person name="Zhao Y."/>
            <person name="Niu C."/>
            <person name="Cao S."/>
            <person name="Zhang Y."/>
        </authorList>
    </citation>
    <scope>NUCLEOTIDE SEQUENCE</scope>
    <source>
        <tissue evidence="3">Muscle</tissue>
    </source>
</reference>
<evidence type="ECO:0000313" key="3">
    <source>
        <dbReference type="EMBL" id="KAJ7335023.1"/>
    </source>
</evidence>
<feature type="compositionally biased region" description="Low complexity" evidence="1">
    <location>
        <begin position="22"/>
        <end position="32"/>
    </location>
</feature>
<dbReference type="PANTHER" id="PTHR16008:SF4">
    <property type="entry name" value="F-BOX ONLY PROTEIN 4"/>
    <property type="match status" value="1"/>
</dbReference>
<dbReference type="SUPFAM" id="SSF81383">
    <property type="entry name" value="F-box domain"/>
    <property type="match status" value="1"/>
</dbReference>
<dbReference type="Gene3D" id="3.40.50.300">
    <property type="entry name" value="P-loop containing nucleotide triphosphate hydrolases"/>
    <property type="match status" value="1"/>
</dbReference>
<dbReference type="EMBL" id="JAPFRF010000004">
    <property type="protein sequence ID" value="KAJ7335023.1"/>
    <property type="molecule type" value="Genomic_DNA"/>
</dbReference>
<feature type="region of interest" description="Disordered" evidence="1">
    <location>
        <begin position="1"/>
        <end position="32"/>
    </location>
</feature>
<accession>A0A9Q0Y1I0</accession>
<name>A0A9Q0Y1I0_9SAUR</name>
<gene>
    <name evidence="3" type="ORF">JRQ81_012964</name>
</gene>
<dbReference type="InterPro" id="IPR001810">
    <property type="entry name" value="F-box_dom"/>
</dbReference>
<dbReference type="GO" id="GO:0031146">
    <property type="term" value="P:SCF-dependent proteasomal ubiquitin-dependent protein catabolic process"/>
    <property type="evidence" value="ECO:0007669"/>
    <property type="project" value="InterPro"/>
</dbReference>
<dbReference type="Proteomes" id="UP001142489">
    <property type="component" value="Unassembled WGS sequence"/>
</dbReference>
<sequence>MKEGPKGRGGAGRNFPNHRSIPFGSAGAASAASVPGGAAAAGVFYAPPGPPTLEKDAAVLGPARSGHSGTMAQGGGGGGGEWSRFESALRASLRLLRDRWAERGRFPGQARGVPASSESPPTPFSALEALPADVLLYIMSFLEPRDLSHLGSTNRYLRVTVQDPLLWRYLILRDLQSWHTIDWKSLPDAKIFNRSFAELNDNGTYDYMEVYKKCYSCCKRRLNSNQPFYGTVASLIQSLITQAEPCFAMFGPGLEDLDESLVLKLMTSPEILPLAGVPSRQMRGIGSGLNFHLNGQKFNILTLYSKTRKERLQAKEKDTNPVNKMFNEKNLDGTTQYTLIEHVKHMCGVVDGFIYVADAEVPKRRSHQIEVAWMSAMLDPALGPSNRPLLVLSCISYAQNERIPCVHLAHQLQLSRLGQPWRVQDTEVATLIGLLDGIQWLVEQAGHRIT</sequence>
<evidence type="ECO:0000259" key="2">
    <source>
        <dbReference type="PROSITE" id="PS50181"/>
    </source>
</evidence>
<dbReference type="InterPro" id="IPR027417">
    <property type="entry name" value="P-loop_NTPase"/>
</dbReference>